<dbReference type="PANTHER" id="PTHR34978">
    <property type="entry name" value="POSSIBLE SENSOR-TRANSDUCER PROTEIN BLAR"/>
    <property type="match status" value="1"/>
</dbReference>
<evidence type="ECO:0000313" key="4">
    <source>
        <dbReference type="Proteomes" id="UP001152766"/>
    </source>
</evidence>
<name>A0A9X4LFI6_9BURK</name>
<evidence type="ECO:0000313" key="3">
    <source>
        <dbReference type="EMBL" id="MDG0862174.1"/>
    </source>
</evidence>
<sequence length="397" mass="43465">MHPEAWLDTLWQAHTGFTVGLLAVLLLRQPWRRLAGAQAAYALWLLPPWLALAALLPSTGLPTLMLPAVYVSALAGLPAPNATSSWHNGWLALWLAGVVTVALVQTARHRRYLRQLLGRGQTAWRAPAGDSPGLLGVWRPRLVLPVDFRQRFDADERRWIVAHEAAHARRLDNPARLLAAMLAGLAWFNPLAWFALAALRQDQELACDAAVMQRHPGSWRRYGLALLKLDGANSLPPAASAWQSHHPLKERIMLLKKVAPSVGARHAARAALVLSALLGFGAVQALNAGSPDAASAARPTARHSELSDLTALPSRVKLIESCPQMPRPEIPPELNDLKGQYKLEARFRIGADGHPETVKVQGDPRLVDMIEKTVRAYGCKPGLAGTELVQQFFFKLD</sequence>
<comment type="caution">
    <text evidence="3">The sequence shown here is derived from an EMBL/GenBank/DDBJ whole genome shotgun (WGS) entry which is preliminary data.</text>
</comment>
<organism evidence="3 4">
    <name type="scientific">Pelomonas aquatica</name>
    <dbReference type="NCBI Taxonomy" id="431058"/>
    <lineage>
        <taxon>Bacteria</taxon>
        <taxon>Pseudomonadati</taxon>
        <taxon>Pseudomonadota</taxon>
        <taxon>Betaproteobacteria</taxon>
        <taxon>Burkholderiales</taxon>
        <taxon>Sphaerotilaceae</taxon>
        <taxon>Roseateles</taxon>
    </lineage>
</organism>
<keyword evidence="1" id="KW-0812">Transmembrane</keyword>
<feature type="transmembrane region" description="Helical" evidence="1">
    <location>
        <begin position="6"/>
        <end position="27"/>
    </location>
</feature>
<keyword evidence="4" id="KW-1185">Reference proteome</keyword>
<keyword evidence="1" id="KW-0472">Membrane</keyword>
<dbReference type="InterPro" id="IPR008756">
    <property type="entry name" value="Peptidase_M56"/>
</dbReference>
<dbReference type="PANTHER" id="PTHR34978:SF3">
    <property type="entry name" value="SLR0241 PROTEIN"/>
    <property type="match status" value="1"/>
</dbReference>
<feature type="transmembrane region" description="Helical" evidence="1">
    <location>
        <begin position="85"/>
        <end position="104"/>
    </location>
</feature>
<reference evidence="3" key="1">
    <citation type="submission" date="2019-02" db="EMBL/GenBank/DDBJ databases">
        <title>Draft genome of the type strain Pelomonas aquatica CCUG 52575T.</title>
        <authorList>
            <person name="Gomila M."/>
            <person name="Lalucat J."/>
        </authorList>
    </citation>
    <scope>NUCLEOTIDE SEQUENCE</scope>
    <source>
        <strain evidence="3">CCUG 52575</strain>
    </source>
</reference>
<evidence type="ECO:0000259" key="2">
    <source>
        <dbReference type="Pfam" id="PF05569"/>
    </source>
</evidence>
<gene>
    <name evidence="3" type="ORF">EXJ73_06770</name>
</gene>
<dbReference type="RefSeq" id="WP_268151710.1">
    <property type="nucleotide sequence ID" value="NZ_JAPPUW010000012.1"/>
</dbReference>
<feature type="transmembrane region" description="Helical" evidence="1">
    <location>
        <begin position="39"/>
        <end position="65"/>
    </location>
</feature>
<dbReference type="InterPro" id="IPR052173">
    <property type="entry name" value="Beta-lactam_resp_regulator"/>
</dbReference>
<accession>A0A9X4LFI6</accession>
<protein>
    <submittedName>
        <fullName evidence="3">Energy transducer TonB</fullName>
    </submittedName>
</protein>
<dbReference type="EMBL" id="SGUG01000008">
    <property type="protein sequence ID" value="MDG0862174.1"/>
    <property type="molecule type" value="Genomic_DNA"/>
</dbReference>
<feature type="domain" description="Peptidase M56" evidence="2">
    <location>
        <begin position="11"/>
        <end position="255"/>
    </location>
</feature>
<dbReference type="Pfam" id="PF05569">
    <property type="entry name" value="Peptidase_M56"/>
    <property type="match status" value="1"/>
</dbReference>
<feature type="transmembrane region" description="Helical" evidence="1">
    <location>
        <begin position="177"/>
        <end position="199"/>
    </location>
</feature>
<dbReference type="CDD" id="cd07341">
    <property type="entry name" value="M56_BlaR1_MecR1_like"/>
    <property type="match status" value="1"/>
</dbReference>
<dbReference type="Proteomes" id="UP001152766">
    <property type="component" value="Unassembled WGS sequence"/>
</dbReference>
<keyword evidence="1" id="KW-1133">Transmembrane helix</keyword>
<dbReference type="AlphaFoldDB" id="A0A9X4LFI6"/>
<proteinExistence type="predicted"/>
<evidence type="ECO:0000256" key="1">
    <source>
        <dbReference type="SAM" id="Phobius"/>
    </source>
</evidence>